<feature type="region of interest" description="Disordered" evidence="2">
    <location>
        <begin position="1"/>
        <end position="74"/>
    </location>
</feature>
<sequence>MPLKRTPPKSPGKNQKKVSTPTLSETSKTVNIKTCPPQMTSATTDNSPSQYSQSVPSTDDLSAQRGKRKFDGSDHSDMRAFMAEMRMHFSNFTTNQDNKLLDLQKSITEIKKQNEEIFKSIDFISQKYDDLSLKISKLEDDKKESQNYITALEERLDFLEKKSRSTYVEIRNIPKMPSETKKSLSSLVEKIGQKLNVTIELRDIKDIYRINTKSDDNKPIILELTTVALKDNLIDSIKKFNKVRGADNFNTEHLQISGSPKKVYIGDSLTPKQKRLFYLAREFAKANDYSYCWSTNGNIYLRKREGTSHFRVVSELDLDKIKENE</sequence>
<feature type="domain" description="FP protein C-terminal" evidence="3">
    <location>
        <begin position="270"/>
        <end position="322"/>
    </location>
</feature>
<reference evidence="4" key="1">
    <citation type="submission" date="2021-12" db="EMBL/GenBank/DDBJ databases">
        <authorList>
            <person name="King R."/>
        </authorList>
    </citation>
    <scope>NUCLEOTIDE SEQUENCE</scope>
</reference>
<evidence type="ECO:0000256" key="2">
    <source>
        <dbReference type="SAM" id="MobiDB-lite"/>
    </source>
</evidence>
<accession>A0ABN8BGA9</accession>
<keyword evidence="5" id="KW-1185">Reference proteome</keyword>
<dbReference type="Pfam" id="PF25298">
    <property type="entry name" value="Baculo_FP_2nd"/>
    <property type="match status" value="1"/>
</dbReference>
<dbReference type="Proteomes" id="UP001153292">
    <property type="component" value="Chromosome 5"/>
</dbReference>
<evidence type="ECO:0000313" key="4">
    <source>
        <dbReference type="EMBL" id="CAH0406228.1"/>
    </source>
</evidence>
<name>A0ABN8BGA9_CHISP</name>
<organism evidence="4 5">
    <name type="scientific">Chilo suppressalis</name>
    <name type="common">Asiatic rice borer moth</name>
    <dbReference type="NCBI Taxonomy" id="168631"/>
    <lineage>
        <taxon>Eukaryota</taxon>
        <taxon>Metazoa</taxon>
        <taxon>Ecdysozoa</taxon>
        <taxon>Arthropoda</taxon>
        <taxon>Hexapoda</taxon>
        <taxon>Insecta</taxon>
        <taxon>Pterygota</taxon>
        <taxon>Neoptera</taxon>
        <taxon>Endopterygota</taxon>
        <taxon>Lepidoptera</taxon>
        <taxon>Glossata</taxon>
        <taxon>Ditrysia</taxon>
        <taxon>Pyraloidea</taxon>
        <taxon>Crambidae</taxon>
        <taxon>Crambinae</taxon>
        <taxon>Chilo</taxon>
    </lineage>
</organism>
<evidence type="ECO:0000313" key="5">
    <source>
        <dbReference type="Proteomes" id="UP001153292"/>
    </source>
</evidence>
<dbReference type="InterPro" id="IPR057251">
    <property type="entry name" value="FP_C"/>
</dbReference>
<evidence type="ECO:0000256" key="1">
    <source>
        <dbReference type="SAM" id="Coils"/>
    </source>
</evidence>
<evidence type="ECO:0000259" key="3">
    <source>
        <dbReference type="Pfam" id="PF25298"/>
    </source>
</evidence>
<keyword evidence="1" id="KW-0175">Coiled coil</keyword>
<proteinExistence type="predicted"/>
<feature type="compositionally biased region" description="Polar residues" evidence="2">
    <location>
        <begin position="17"/>
        <end position="61"/>
    </location>
</feature>
<gene>
    <name evidence="4" type="ORF">CHILSU_LOCUS9602</name>
</gene>
<feature type="coiled-coil region" evidence="1">
    <location>
        <begin position="121"/>
        <end position="162"/>
    </location>
</feature>
<dbReference type="EMBL" id="OU963898">
    <property type="protein sequence ID" value="CAH0406228.1"/>
    <property type="molecule type" value="Genomic_DNA"/>
</dbReference>
<protein>
    <recommendedName>
        <fullName evidence="3">FP protein C-terminal domain-containing protein</fullName>
    </recommendedName>
</protein>